<organism evidence="1 2">
    <name type="scientific">Plasmodium gaboni</name>
    <dbReference type="NCBI Taxonomy" id="647221"/>
    <lineage>
        <taxon>Eukaryota</taxon>
        <taxon>Sar</taxon>
        <taxon>Alveolata</taxon>
        <taxon>Apicomplexa</taxon>
        <taxon>Aconoidasida</taxon>
        <taxon>Haemosporida</taxon>
        <taxon>Plasmodiidae</taxon>
        <taxon>Plasmodium</taxon>
        <taxon>Plasmodium (Laverania)</taxon>
    </lineage>
</organism>
<dbReference type="Proteomes" id="UP000831156">
    <property type="component" value="Unassembled WGS sequence"/>
</dbReference>
<dbReference type="EMBL" id="FMKD01000073">
    <property type="protein sequence ID" value="SCQ12874.1"/>
    <property type="molecule type" value="Genomic_DNA"/>
</dbReference>
<keyword evidence="1" id="KW-0808">Transferase</keyword>
<dbReference type="GO" id="GO:0004674">
    <property type="term" value="F:protein serine/threonine kinase activity"/>
    <property type="evidence" value="ECO:0007669"/>
    <property type="project" value="UniProtKB-KW"/>
</dbReference>
<gene>
    <name evidence="1" type="ORF">PGABG01_0027400</name>
</gene>
<keyword evidence="2" id="KW-1185">Reference proteome</keyword>
<reference evidence="1" key="1">
    <citation type="submission" date="2016-09" db="EMBL/GenBank/DDBJ databases">
        <authorList>
            <consortium name="Pathogen Informatics"/>
            <person name="Sun Q."/>
            <person name="Inoue M."/>
        </authorList>
    </citation>
    <scope>NUCLEOTIDE SEQUENCE</scope>
</reference>
<name>A0ABY0L0F0_9APIC</name>
<dbReference type="Gene3D" id="3.30.200.20">
    <property type="entry name" value="Phosphorylase Kinase, domain 1"/>
    <property type="match status" value="1"/>
</dbReference>
<protein>
    <submittedName>
        <fullName evidence="1">Serine/threonine protein kinase,putative</fullName>
    </submittedName>
</protein>
<keyword evidence="1" id="KW-0418">Kinase</keyword>
<sequence length="405" mass="49211">MNENLFILGSRQSRNKQKEDMWKKKINTYKRRYKGKSIKYLYCKLKNNPDTMNIRKRNKMKRPYIYKIKKRIKKVPCHNNVLEHLYKSIERNIGHYKNKYFTTMNRDYLMKRKLKEHRVRIRKKYIEDIEPNVKKKETPLYGNEHINQKRDVHINQKICEHINNSTNHINDLDIGDAQRCDMLSRDKEDNKNKDVIKINTTHLNIDVKKNYIINSRTEIMSRVNCEKYSKRSNSNDVIKDVNIKNGLTDIIYVDDKDRIGDDVENVNNINKDFKEKYKIIMDVLKLLDVSKDNNKDKNVNYNEYRNENISGDIFKKDNYNYNYNPILNRENRFVEYLENCDDIKNNYDMITLIKDNSSNFVYKCYDKKMNRYVAIKCVNKEKQLSIMSYNTYVNIYKIIQRYYKW</sequence>
<evidence type="ECO:0000313" key="2">
    <source>
        <dbReference type="Proteomes" id="UP000831156"/>
    </source>
</evidence>
<dbReference type="SUPFAM" id="SSF56112">
    <property type="entry name" value="Protein kinase-like (PK-like)"/>
    <property type="match status" value="1"/>
</dbReference>
<dbReference type="InterPro" id="IPR011009">
    <property type="entry name" value="Kinase-like_dom_sf"/>
</dbReference>
<comment type="caution">
    <text evidence="1">The sequence shown here is derived from an EMBL/GenBank/DDBJ whole genome shotgun (WGS) entry which is preliminary data.</text>
</comment>
<keyword evidence="1" id="KW-0723">Serine/threonine-protein kinase</keyword>
<accession>A0ABY0L0F0</accession>
<evidence type="ECO:0000313" key="1">
    <source>
        <dbReference type="EMBL" id="SCQ12874.1"/>
    </source>
</evidence>
<proteinExistence type="predicted"/>